<organism evidence="1 2">
    <name type="scientific">Fodinicola feengrottensis</name>
    <dbReference type="NCBI Taxonomy" id="435914"/>
    <lineage>
        <taxon>Bacteria</taxon>
        <taxon>Bacillati</taxon>
        <taxon>Actinomycetota</taxon>
        <taxon>Actinomycetes</taxon>
        <taxon>Mycobacteriales</taxon>
        <taxon>Fodinicola</taxon>
    </lineage>
</organism>
<keyword evidence="2" id="KW-1185">Reference proteome</keyword>
<evidence type="ECO:0000313" key="1">
    <source>
        <dbReference type="EMBL" id="GAA1690381.1"/>
    </source>
</evidence>
<evidence type="ECO:0008006" key="3">
    <source>
        <dbReference type="Google" id="ProtNLM"/>
    </source>
</evidence>
<gene>
    <name evidence="1" type="ORF">GCM10009765_44860</name>
</gene>
<proteinExistence type="predicted"/>
<evidence type="ECO:0000313" key="2">
    <source>
        <dbReference type="Proteomes" id="UP001500618"/>
    </source>
</evidence>
<dbReference type="Proteomes" id="UP001500618">
    <property type="component" value="Unassembled WGS sequence"/>
</dbReference>
<dbReference type="EMBL" id="BAAANY010000017">
    <property type="protein sequence ID" value="GAA1690381.1"/>
    <property type="molecule type" value="Genomic_DNA"/>
</dbReference>
<name>A0ABN2HML4_9ACTN</name>
<accession>A0ABN2HML4</accession>
<sequence>MGLQPVAAAHPVAVVAAPGPTAVVAHRVVAAPAGARRAADFGATANKLRVAMIALGPAQARAVPIAHVRTMSAGPAVDLTTVAPDRATASEPNDGRLVAALPAAAIGAAIPAAVPAALE</sequence>
<reference evidence="1 2" key="1">
    <citation type="journal article" date="2019" name="Int. J. Syst. Evol. Microbiol.">
        <title>The Global Catalogue of Microorganisms (GCM) 10K type strain sequencing project: providing services to taxonomists for standard genome sequencing and annotation.</title>
        <authorList>
            <consortium name="The Broad Institute Genomics Platform"/>
            <consortium name="The Broad Institute Genome Sequencing Center for Infectious Disease"/>
            <person name="Wu L."/>
            <person name="Ma J."/>
        </authorList>
    </citation>
    <scope>NUCLEOTIDE SEQUENCE [LARGE SCALE GENOMIC DNA]</scope>
    <source>
        <strain evidence="1 2">JCM 14718</strain>
    </source>
</reference>
<comment type="caution">
    <text evidence="1">The sequence shown here is derived from an EMBL/GenBank/DDBJ whole genome shotgun (WGS) entry which is preliminary data.</text>
</comment>
<protein>
    <recommendedName>
        <fullName evidence="3">Flagellar biosynthesis protein FlgA</fullName>
    </recommendedName>
</protein>